<protein>
    <recommendedName>
        <fullName evidence="1">DNA (cytosine-5-)-methyltransferase</fullName>
        <ecNumber evidence="1">2.1.1.37</ecNumber>
    </recommendedName>
</protein>
<dbReference type="Gene3D" id="3.40.50.150">
    <property type="entry name" value="Vaccinia Virus protein VP39"/>
    <property type="match status" value="1"/>
</dbReference>
<reference evidence="8 9" key="1">
    <citation type="journal article" date="2019" name="Int. J. Syst. Evol. Microbiol.">
        <title>The Global Catalogue of Microorganisms (GCM) 10K type strain sequencing project: providing services to taxonomists for standard genome sequencing and annotation.</title>
        <authorList>
            <consortium name="The Broad Institute Genomics Platform"/>
            <consortium name="The Broad Institute Genome Sequencing Center for Infectious Disease"/>
            <person name="Wu L."/>
            <person name="Ma J."/>
        </authorList>
    </citation>
    <scope>NUCLEOTIDE SEQUENCE [LARGE SCALE GENOMIC DNA]</scope>
    <source>
        <strain evidence="8 9">JCM 16117</strain>
    </source>
</reference>
<dbReference type="EC" id="2.1.1.37" evidence="1"/>
<dbReference type="InterPro" id="IPR001525">
    <property type="entry name" value="C5_MeTfrase"/>
</dbReference>
<feature type="compositionally biased region" description="Basic and acidic residues" evidence="7">
    <location>
        <begin position="243"/>
        <end position="257"/>
    </location>
</feature>
<accession>A0ABN3DFD3</accession>
<keyword evidence="9" id="KW-1185">Reference proteome</keyword>
<keyword evidence="5" id="KW-0680">Restriction system</keyword>
<organism evidence="8 9">
    <name type="scientific">Herbiconiux moechotypicola</name>
    <dbReference type="NCBI Taxonomy" id="637393"/>
    <lineage>
        <taxon>Bacteria</taxon>
        <taxon>Bacillati</taxon>
        <taxon>Actinomycetota</taxon>
        <taxon>Actinomycetes</taxon>
        <taxon>Micrococcales</taxon>
        <taxon>Microbacteriaceae</taxon>
        <taxon>Herbiconiux</taxon>
    </lineage>
</organism>
<dbReference type="Pfam" id="PF00145">
    <property type="entry name" value="DNA_methylase"/>
    <property type="match status" value="1"/>
</dbReference>
<dbReference type="SUPFAM" id="SSF53335">
    <property type="entry name" value="S-adenosyl-L-methionine-dependent methyltransferases"/>
    <property type="match status" value="1"/>
</dbReference>
<dbReference type="PROSITE" id="PS51679">
    <property type="entry name" value="SAM_MT_C5"/>
    <property type="match status" value="1"/>
</dbReference>
<dbReference type="PRINTS" id="PR00105">
    <property type="entry name" value="C5METTRFRASE"/>
</dbReference>
<evidence type="ECO:0000313" key="8">
    <source>
        <dbReference type="EMBL" id="GAA2229701.1"/>
    </source>
</evidence>
<evidence type="ECO:0000256" key="6">
    <source>
        <dbReference type="PROSITE-ProRule" id="PRU01016"/>
    </source>
</evidence>
<feature type="active site" evidence="6">
    <location>
        <position position="84"/>
    </location>
</feature>
<comment type="similarity">
    <text evidence="6">Belongs to the class I-like SAM-binding methyltransferase superfamily. C5-methyltransferase family.</text>
</comment>
<sequence length="363" mass="39314">MPKTNDHKSDHRLRVGSLFSGYGGLDLAVEEVFDARTIWFSEINEPVARVFSHHWPDAPNLGDITTIDWNTVEPVDVLCGGFPCQDVSTVGKMAGLAPGTRSGLWAHMATAIEKMQPQWVVIENVRGLLSAPAIRPAPEGDEDERRNPEPATPGDATLRGVEPDPWDLGDQPARPLRALGAVLGDLADLRYDAQWIGLPASAVGAPHPRFRILILANRTLPNPPRLGRRARWGELGSSQSAARDNRLESPDHRPRDGAEEAAYARGDLLADRELLQRWGRHAPAIAQWERTTGRLAPAPAIVNEGNSPQPAPAFVEWLMGLEPGWVTSPSLGLTHAQQLTALGNGVLPAHAVAGVRALRLSDA</sequence>
<evidence type="ECO:0000256" key="2">
    <source>
        <dbReference type="ARBA" id="ARBA00022603"/>
    </source>
</evidence>
<proteinExistence type="inferred from homology"/>
<evidence type="ECO:0000256" key="5">
    <source>
        <dbReference type="ARBA" id="ARBA00022747"/>
    </source>
</evidence>
<comment type="caution">
    <text evidence="8">The sequence shown here is derived from an EMBL/GenBank/DDBJ whole genome shotgun (WGS) entry which is preliminary data.</text>
</comment>
<evidence type="ECO:0000256" key="4">
    <source>
        <dbReference type="ARBA" id="ARBA00022691"/>
    </source>
</evidence>
<keyword evidence="2 6" id="KW-0489">Methyltransferase</keyword>
<dbReference type="InterPro" id="IPR050390">
    <property type="entry name" value="C5-Methyltransferase"/>
</dbReference>
<keyword evidence="4 6" id="KW-0949">S-adenosyl-L-methionine</keyword>
<dbReference type="Proteomes" id="UP001500929">
    <property type="component" value="Unassembled WGS sequence"/>
</dbReference>
<evidence type="ECO:0000313" key="9">
    <source>
        <dbReference type="Proteomes" id="UP001500929"/>
    </source>
</evidence>
<keyword evidence="3 6" id="KW-0808">Transferase</keyword>
<evidence type="ECO:0000256" key="1">
    <source>
        <dbReference type="ARBA" id="ARBA00011975"/>
    </source>
</evidence>
<evidence type="ECO:0000256" key="7">
    <source>
        <dbReference type="SAM" id="MobiDB-lite"/>
    </source>
</evidence>
<name>A0ABN3DFD3_9MICO</name>
<dbReference type="RefSeq" id="WP_259478797.1">
    <property type="nucleotide sequence ID" value="NZ_BAAAQY010000003.1"/>
</dbReference>
<feature type="region of interest" description="Disordered" evidence="7">
    <location>
        <begin position="132"/>
        <end position="171"/>
    </location>
</feature>
<dbReference type="PANTHER" id="PTHR10629">
    <property type="entry name" value="CYTOSINE-SPECIFIC METHYLTRANSFERASE"/>
    <property type="match status" value="1"/>
</dbReference>
<dbReference type="InterPro" id="IPR029063">
    <property type="entry name" value="SAM-dependent_MTases_sf"/>
</dbReference>
<dbReference type="PANTHER" id="PTHR10629:SF52">
    <property type="entry name" value="DNA (CYTOSINE-5)-METHYLTRANSFERASE 1"/>
    <property type="match status" value="1"/>
</dbReference>
<gene>
    <name evidence="8" type="ORF">GCM10009851_12930</name>
</gene>
<feature type="region of interest" description="Disordered" evidence="7">
    <location>
        <begin position="225"/>
        <end position="257"/>
    </location>
</feature>
<dbReference type="EMBL" id="BAAAQY010000003">
    <property type="protein sequence ID" value="GAA2229701.1"/>
    <property type="molecule type" value="Genomic_DNA"/>
</dbReference>
<evidence type="ECO:0000256" key="3">
    <source>
        <dbReference type="ARBA" id="ARBA00022679"/>
    </source>
</evidence>